<proteinExistence type="inferred from homology"/>
<dbReference type="Pfam" id="PF00872">
    <property type="entry name" value="Transposase_mut"/>
    <property type="match status" value="1"/>
</dbReference>
<dbReference type="AlphaFoldDB" id="A0A448I140"/>
<evidence type="ECO:0000256" key="4">
    <source>
        <dbReference type="ARBA" id="ARBA00023125"/>
    </source>
</evidence>
<keyword evidence="4 6" id="KW-0238">DNA-binding</keyword>
<evidence type="ECO:0000256" key="3">
    <source>
        <dbReference type="ARBA" id="ARBA00022578"/>
    </source>
</evidence>
<dbReference type="GO" id="GO:0006313">
    <property type="term" value="P:DNA transposition"/>
    <property type="evidence" value="ECO:0007669"/>
    <property type="project" value="UniProtKB-UniRule"/>
</dbReference>
<dbReference type="Proteomes" id="UP000282551">
    <property type="component" value="Chromosome"/>
</dbReference>
<dbReference type="NCBIfam" id="NF033543">
    <property type="entry name" value="transpos_IS256"/>
    <property type="match status" value="1"/>
</dbReference>
<evidence type="ECO:0000256" key="6">
    <source>
        <dbReference type="RuleBase" id="RU365089"/>
    </source>
</evidence>
<dbReference type="PANTHER" id="PTHR33217">
    <property type="entry name" value="TRANSPOSASE FOR INSERTION SEQUENCE ELEMENT IS1081"/>
    <property type="match status" value="1"/>
</dbReference>
<feature type="compositionally biased region" description="Basic residues" evidence="7">
    <location>
        <begin position="382"/>
        <end position="395"/>
    </location>
</feature>
<reference evidence="8 9" key="1">
    <citation type="submission" date="2018-12" db="EMBL/GenBank/DDBJ databases">
        <authorList>
            <consortium name="Pathogen Informatics"/>
        </authorList>
    </citation>
    <scope>NUCLEOTIDE SEQUENCE [LARGE SCALE GENOMIC DNA]</scope>
    <source>
        <strain evidence="8 9">NCTC10485</strain>
    </source>
</reference>
<evidence type="ECO:0000256" key="1">
    <source>
        <dbReference type="ARBA" id="ARBA00002190"/>
    </source>
</evidence>
<evidence type="ECO:0000313" key="9">
    <source>
        <dbReference type="Proteomes" id="UP000282551"/>
    </source>
</evidence>
<dbReference type="EMBL" id="LR134355">
    <property type="protein sequence ID" value="VEG46141.1"/>
    <property type="molecule type" value="Genomic_DNA"/>
</dbReference>
<feature type="region of interest" description="Disordered" evidence="7">
    <location>
        <begin position="365"/>
        <end position="446"/>
    </location>
</feature>
<name>A0A448I140_MYCCI</name>
<comment type="similarity">
    <text evidence="2 6">Belongs to the transposase mutator family.</text>
</comment>
<keyword evidence="9" id="KW-1185">Reference proteome</keyword>
<dbReference type="PROSITE" id="PS01007">
    <property type="entry name" value="TRANSPOSASE_MUTATOR"/>
    <property type="match status" value="1"/>
</dbReference>
<keyword evidence="5 6" id="KW-0233">DNA recombination</keyword>
<dbReference type="GO" id="GO:0003677">
    <property type="term" value="F:DNA binding"/>
    <property type="evidence" value="ECO:0007669"/>
    <property type="project" value="UniProtKB-UniRule"/>
</dbReference>
<dbReference type="InterPro" id="IPR001207">
    <property type="entry name" value="Transposase_mutator"/>
</dbReference>
<evidence type="ECO:0000256" key="5">
    <source>
        <dbReference type="ARBA" id="ARBA00023172"/>
    </source>
</evidence>
<comment type="function">
    <text evidence="1 6">Required for the transposition of the insertion element.</text>
</comment>
<sequence>MLTVVHDAEDANGHEASGRSLLDEIVRDGARQMLAAALQAEVAAYVAQYADQLDDNGHRLVVRNGYHQPREVLTAAGAVQVKAPRVNDKRVDPDTGERKRFSSAILPAWARKSPQMSEVLPLLYLHGLSTSDFGPALEQFLGSGAGLSATTITRLTSQWQDEARAFAARDLSGTDYVYLWVDGIHLKVRLDQEKLCLLVMLGVRADGRKELVAITDGYRESTESWADLLRDCKRRGMTAPVLAVGDGALGFWNAVREVFPATKEQRCWFHKQANVLAALPKSAHPSALAAIKEIYNAEDIDKAQLAVKAFEVDFGAKYPKAVAKITDDLDTLLEFYHYPAEHWIHLRTTNPIESTFATVRLRTKGHQRPGITRGRTGYGLQAHRRRRGPLARRQRPTPGRFGPRRRGLPQGKAARTPHRDHPNTAAHRRRRTTRNGGRLNNPIHRY</sequence>
<dbReference type="GO" id="GO:0004803">
    <property type="term" value="F:transposase activity"/>
    <property type="evidence" value="ECO:0007669"/>
    <property type="project" value="UniProtKB-UniRule"/>
</dbReference>
<dbReference type="PANTHER" id="PTHR33217:SF9">
    <property type="entry name" value="MUTATOR FAMILY TRANSPOSASE"/>
    <property type="match status" value="1"/>
</dbReference>
<organism evidence="8 9">
    <name type="scientific">Mycolicibacterium chitae</name>
    <name type="common">Mycobacterium chitae</name>
    <dbReference type="NCBI Taxonomy" id="1792"/>
    <lineage>
        <taxon>Bacteria</taxon>
        <taxon>Bacillati</taxon>
        <taxon>Actinomycetota</taxon>
        <taxon>Actinomycetes</taxon>
        <taxon>Mycobacteriales</taxon>
        <taxon>Mycobacteriaceae</taxon>
        <taxon>Mycolicibacterium</taxon>
    </lineage>
</organism>
<feature type="compositionally biased region" description="Low complexity" evidence="7">
    <location>
        <begin position="434"/>
        <end position="446"/>
    </location>
</feature>
<evidence type="ECO:0000313" key="8">
    <source>
        <dbReference type="EMBL" id="VEG46141.1"/>
    </source>
</evidence>
<accession>A0A448I140</accession>
<evidence type="ECO:0000256" key="2">
    <source>
        <dbReference type="ARBA" id="ARBA00010961"/>
    </source>
</evidence>
<evidence type="ECO:0000256" key="7">
    <source>
        <dbReference type="SAM" id="MobiDB-lite"/>
    </source>
</evidence>
<gene>
    <name evidence="8" type="ORF">NCTC10485_00947</name>
</gene>
<keyword evidence="3 6" id="KW-0815">Transposition</keyword>
<keyword evidence="6" id="KW-0814">Transposable element</keyword>
<protein>
    <recommendedName>
        <fullName evidence="6">Mutator family transposase</fullName>
    </recommendedName>
</protein>